<name>A0ABT6W722_9ACTN</name>
<dbReference type="Proteomes" id="UP001156398">
    <property type="component" value="Unassembled WGS sequence"/>
</dbReference>
<dbReference type="RefSeq" id="WP_271322515.1">
    <property type="nucleotide sequence ID" value="NZ_JAAGKO020000054.1"/>
</dbReference>
<dbReference type="Pfam" id="PF19490">
    <property type="entry name" value="DUF6025"/>
    <property type="match status" value="1"/>
</dbReference>
<dbReference type="EMBL" id="JAAGKO020000054">
    <property type="protein sequence ID" value="MDI5966540.1"/>
    <property type="molecule type" value="Genomic_DNA"/>
</dbReference>
<proteinExistence type="predicted"/>
<sequence length="459" mass="50064">MSERILRELGLSAVAGTDELAARAKSFSPVHLGTQDVRIGTLLDLVHREEGLLPPRTGHLGNWEDIALGRSGPMDFNTAVCGAGHGYPLIYGFTRTEADTEGGDDVYLPGSLVEGGVRRMLPLYTWDGRRFALRDRGRPLFCPLVQTDVDGQLTPLVDVHWQRMVSITGYRFEQWATSLVANAPLLVDMLCALFAQAAAEDNPARLLSELISHAVRLDGEVGRCDLVPDGDGYLLDGHRYPSARALAEAVLLPLRALTEPRWFFSQIATMPPVLPVVSLLLTNVLFALFGDHRPDESGIPAEGPFITHLHWGARAMAGCPPRRSGYFGRRSRVRPMRSITTPLVRDFPEVSPICFVLLPAPVFMLCPPSTSPKDAELLAGLFRSVRAVRPEAAYDTALAQLASLGGLSDYLLGRFRTGSGVPHTGEPREPAVPVEPEGFRDLTFRQASSIVAAFEEVTA</sequence>
<dbReference type="InterPro" id="IPR046067">
    <property type="entry name" value="DUF6025"/>
</dbReference>
<comment type="caution">
    <text evidence="1">The sequence shown here is derived from an EMBL/GenBank/DDBJ whole genome shotgun (WGS) entry which is preliminary data.</text>
</comment>
<keyword evidence="2" id="KW-1185">Reference proteome</keyword>
<reference evidence="1 2" key="1">
    <citation type="submission" date="2023-05" db="EMBL/GenBank/DDBJ databases">
        <title>Streptantibioticus silvisoli sp. nov., acidotolerant actinomycetes 1 from pine litter.</title>
        <authorList>
            <person name="Swiecimska M."/>
            <person name="Golinska P."/>
            <person name="Sangal V."/>
            <person name="Wachnowicz B."/>
            <person name="Goodfellow M."/>
        </authorList>
    </citation>
    <scope>NUCLEOTIDE SEQUENCE [LARGE SCALE GENOMIC DNA]</scope>
    <source>
        <strain evidence="1 2">SL54</strain>
    </source>
</reference>
<organism evidence="1 2">
    <name type="scientific">Streptantibioticus silvisoli</name>
    <dbReference type="NCBI Taxonomy" id="2705255"/>
    <lineage>
        <taxon>Bacteria</taxon>
        <taxon>Bacillati</taxon>
        <taxon>Actinomycetota</taxon>
        <taxon>Actinomycetes</taxon>
        <taxon>Kitasatosporales</taxon>
        <taxon>Streptomycetaceae</taxon>
        <taxon>Streptantibioticus</taxon>
    </lineage>
</organism>
<evidence type="ECO:0000313" key="2">
    <source>
        <dbReference type="Proteomes" id="UP001156398"/>
    </source>
</evidence>
<protein>
    <submittedName>
        <fullName evidence="1">DUF6025 family protein</fullName>
    </submittedName>
</protein>
<gene>
    <name evidence="1" type="ORF">POF43_028085</name>
</gene>
<evidence type="ECO:0000313" key="1">
    <source>
        <dbReference type="EMBL" id="MDI5966540.1"/>
    </source>
</evidence>
<accession>A0ABT6W722</accession>